<feature type="transmembrane region" description="Helical" evidence="1">
    <location>
        <begin position="196"/>
        <end position="214"/>
    </location>
</feature>
<feature type="domain" description="EamA" evidence="2">
    <location>
        <begin position="167"/>
        <end position="298"/>
    </location>
</feature>
<keyword evidence="1" id="KW-0812">Transmembrane</keyword>
<keyword evidence="4" id="KW-1185">Reference proteome</keyword>
<dbReference type="InterPro" id="IPR000620">
    <property type="entry name" value="EamA_dom"/>
</dbReference>
<dbReference type="EMBL" id="JAVDWU010000001">
    <property type="protein sequence ID" value="MDR7148506.1"/>
    <property type="molecule type" value="Genomic_DNA"/>
</dbReference>
<feature type="transmembrane region" description="Helical" evidence="1">
    <location>
        <begin position="42"/>
        <end position="64"/>
    </location>
</feature>
<gene>
    <name evidence="3" type="ORF">J2W49_000434</name>
</gene>
<protein>
    <submittedName>
        <fullName evidence="3">Drug/metabolite transporter (DMT)-like permease</fullName>
    </submittedName>
</protein>
<accession>A0ABU1WGW8</accession>
<dbReference type="Pfam" id="PF00892">
    <property type="entry name" value="EamA"/>
    <property type="match status" value="2"/>
</dbReference>
<feature type="transmembrane region" description="Helical" evidence="1">
    <location>
        <begin position="226"/>
        <end position="247"/>
    </location>
</feature>
<comment type="caution">
    <text evidence="3">The sequence shown here is derived from an EMBL/GenBank/DDBJ whole genome shotgun (WGS) entry which is preliminary data.</text>
</comment>
<reference evidence="3 4" key="1">
    <citation type="submission" date="2023-07" db="EMBL/GenBank/DDBJ databases">
        <title>Sorghum-associated microbial communities from plants grown in Nebraska, USA.</title>
        <authorList>
            <person name="Schachtman D."/>
        </authorList>
    </citation>
    <scope>NUCLEOTIDE SEQUENCE [LARGE SCALE GENOMIC DNA]</scope>
    <source>
        <strain evidence="3 4">4249</strain>
    </source>
</reference>
<keyword evidence="1" id="KW-0472">Membrane</keyword>
<dbReference type="SUPFAM" id="SSF103481">
    <property type="entry name" value="Multidrug resistance efflux transporter EmrE"/>
    <property type="match status" value="2"/>
</dbReference>
<feature type="domain" description="EamA" evidence="2">
    <location>
        <begin position="17"/>
        <end position="145"/>
    </location>
</feature>
<feature type="transmembrane region" description="Helical" evidence="1">
    <location>
        <begin position="164"/>
        <end position="184"/>
    </location>
</feature>
<proteinExistence type="predicted"/>
<evidence type="ECO:0000313" key="4">
    <source>
        <dbReference type="Proteomes" id="UP001265700"/>
    </source>
</evidence>
<organism evidence="3 4">
    <name type="scientific">Hydrogenophaga palleronii</name>
    <dbReference type="NCBI Taxonomy" id="65655"/>
    <lineage>
        <taxon>Bacteria</taxon>
        <taxon>Pseudomonadati</taxon>
        <taxon>Pseudomonadota</taxon>
        <taxon>Betaproteobacteria</taxon>
        <taxon>Burkholderiales</taxon>
        <taxon>Comamonadaceae</taxon>
        <taxon>Hydrogenophaga</taxon>
    </lineage>
</organism>
<evidence type="ECO:0000313" key="3">
    <source>
        <dbReference type="EMBL" id="MDR7148506.1"/>
    </source>
</evidence>
<feature type="transmembrane region" description="Helical" evidence="1">
    <location>
        <begin position="101"/>
        <end position="119"/>
    </location>
</feature>
<dbReference type="RefSeq" id="WP_310311179.1">
    <property type="nucleotide sequence ID" value="NZ_JAVDWU010000001.1"/>
</dbReference>
<sequence>MRTPPPLMALSGTAFAILLLIAFMMGANHVAARIAFDHGVDVATAVTFRSAVTALVVVALLRIYKVPFQLTARHRRALPAMGLLVGIQSLCLYSAVARLPVAIALLAFNTYPLWTALWARVVYGQKPPPSLVRAMPVMLFGLALALDVLGASSGLGASGQWQQIGAGVAFALTAAATFGLALVLTQHETGDLDGRLRTASTMGIVAVLALAGVASQGGFQLPQALAGWWGLVGLTVLYGTAFTIMFTVLPRLGVVGNSAIMNIEPIFALVLAWAILGQAIAPVQVLGGLVVVATVVWLGLRKN</sequence>
<evidence type="ECO:0000259" key="2">
    <source>
        <dbReference type="Pfam" id="PF00892"/>
    </source>
</evidence>
<keyword evidence="1" id="KW-1133">Transmembrane helix</keyword>
<dbReference type="PANTHER" id="PTHR22911">
    <property type="entry name" value="ACYL-MALONYL CONDENSING ENZYME-RELATED"/>
    <property type="match status" value="1"/>
</dbReference>
<feature type="transmembrane region" description="Helical" evidence="1">
    <location>
        <begin position="282"/>
        <end position="300"/>
    </location>
</feature>
<name>A0ABU1WGW8_9BURK</name>
<evidence type="ECO:0000256" key="1">
    <source>
        <dbReference type="SAM" id="Phobius"/>
    </source>
</evidence>
<feature type="transmembrane region" description="Helical" evidence="1">
    <location>
        <begin position="259"/>
        <end position="276"/>
    </location>
</feature>
<feature type="transmembrane region" description="Helical" evidence="1">
    <location>
        <begin position="131"/>
        <end position="152"/>
    </location>
</feature>
<feature type="transmembrane region" description="Helical" evidence="1">
    <location>
        <begin position="76"/>
        <end position="95"/>
    </location>
</feature>
<dbReference type="Proteomes" id="UP001265700">
    <property type="component" value="Unassembled WGS sequence"/>
</dbReference>
<dbReference type="PANTHER" id="PTHR22911:SF79">
    <property type="entry name" value="MOBA-LIKE NTP TRANSFERASE DOMAIN-CONTAINING PROTEIN"/>
    <property type="match status" value="1"/>
</dbReference>
<dbReference type="InterPro" id="IPR037185">
    <property type="entry name" value="EmrE-like"/>
</dbReference>